<organism evidence="4 5">
    <name type="scientific">Polaribacter ponticola</name>
    <dbReference type="NCBI Taxonomy" id="2978475"/>
    <lineage>
        <taxon>Bacteria</taxon>
        <taxon>Pseudomonadati</taxon>
        <taxon>Bacteroidota</taxon>
        <taxon>Flavobacteriia</taxon>
        <taxon>Flavobacteriales</taxon>
        <taxon>Flavobacteriaceae</taxon>
    </lineage>
</organism>
<keyword evidence="1" id="KW-0802">TPR repeat</keyword>
<dbReference type="InterPro" id="IPR010559">
    <property type="entry name" value="Sig_transdc_His_kin_internal"/>
</dbReference>
<feature type="domain" description="Signal transduction histidine kinase internal region" evidence="3">
    <location>
        <begin position="313"/>
        <end position="391"/>
    </location>
</feature>
<evidence type="ECO:0000313" key="4">
    <source>
        <dbReference type="EMBL" id="MDD7915403.1"/>
    </source>
</evidence>
<dbReference type="Pfam" id="PF13424">
    <property type="entry name" value="TPR_12"/>
    <property type="match status" value="2"/>
</dbReference>
<keyword evidence="2" id="KW-0812">Transmembrane</keyword>
<gene>
    <name evidence="4" type="ORF">N5A56_013705</name>
</gene>
<dbReference type="RefSeq" id="WP_265725954.1">
    <property type="nucleotide sequence ID" value="NZ_JAOSLC020000003.1"/>
</dbReference>
<feature type="repeat" description="TPR" evidence="1">
    <location>
        <begin position="201"/>
        <end position="234"/>
    </location>
</feature>
<dbReference type="PANTHER" id="PTHR34220:SF7">
    <property type="entry name" value="SENSOR HISTIDINE KINASE YPDA"/>
    <property type="match status" value="1"/>
</dbReference>
<dbReference type="PROSITE" id="PS50005">
    <property type="entry name" value="TPR"/>
    <property type="match status" value="2"/>
</dbReference>
<protein>
    <submittedName>
        <fullName evidence="4">Tetratricopeptide repeat protein</fullName>
    </submittedName>
</protein>
<dbReference type="InterPro" id="IPR036890">
    <property type="entry name" value="HATPase_C_sf"/>
</dbReference>
<dbReference type="SUPFAM" id="SSF55874">
    <property type="entry name" value="ATPase domain of HSP90 chaperone/DNA topoisomerase II/histidine kinase"/>
    <property type="match status" value="1"/>
</dbReference>
<dbReference type="SUPFAM" id="SSF48452">
    <property type="entry name" value="TPR-like"/>
    <property type="match status" value="1"/>
</dbReference>
<sequence length="513" mass="59797">MLGVDYRRKNIYTTAINYNKEALEIAEKVENPNSGILRSMEVSYNSIGNIYILLEQYKLAEKSFKKAIKIAEKSKNKWSLSINNENIAKIKEAQDSLDLAIYYTKKALTIDKSINNHYGRMICYNRLGKLFIKKGEYSNAKQVLNDAMPIAKSVKNNFYIALINNNLGWVDTKTKNFSKAKEHFKTSLEIAEKKNYKTALTEIYTNYSEYYEQTGNHENALKYYKKYTTISNQLLNDKTSKYVNDLIAKYDSERKTNQIKNLAKQNEIAQLQLIKNRNLWAIFLVSIFCLLVILYFLYRQNSLKKEKKILTLEQDVLRNQMNPHFIFNALNSIKHYIINNEQKNAVHYLNKFSKLIRKILESSSVKEVSLQEELETMDLYMNIENIRFSNEIDYNFNVDQTLDLSKIKVPPLVLQPFLENALWHGLSSKKGDKNILLSVHKPSENFIQIDIQDNGIGRKASAKIKSNKTIKRKSIGIELTKERLNNFIKGFKNTFSLSFNDLFDDQKNQTELK</sequence>
<dbReference type="Pfam" id="PF06580">
    <property type="entry name" value="His_kinase"/>
    <property type="match status" value="1"/>
</dbReference>
<keyword evidence="2" id="KW-1133">Transmembrane helix</keyword>
<evidence type="ECO:0000313" key="5">
    <source>
        <dbReference type="Proteomes" id="UP001151478"/>
    </source>
</evidence>
<accession>A0ABT5SB99</accession>
<feature type="repeat" description="TPR" evidence="1">
    <location>
        <begin position="41"/>
        <end position="74"/>
    </location>
</feature>
<keyword evidence="5" id="KW-1185">Reference proteome</keyword>
<dbReference type="PANTHER" id="PTHR34220">
    <property type="entry name" value="SENSOR HISTIDINE KINASE YPDA"/>
    <property type="match status" value="1"/>
</dbReference>
<evidence type="ECO:0000256" key="2">
    <source>
        <dbReference type="SAM" id="Phobius"/>
    </source>
</evidence>
<name>A0ABT5SB99_9FLAO</name>
<comment type="caution">
    <text evidence="4">The sequence shown here is derived from an EMBL/GenBank/DDBJ whole genome shotgun (WGS) entry which is preliminary data.</text>
</comment>
<reference evidence="4" key="1">
    <citation type="submission" date="2023-02" db="EMBL/GenBank/DDBJ databases">
        <title>Polaribacter ponticola sp. nov., isolated from seawater.</title>
        <authorList>
            <person name="Baek J.H."/>
            <person name="Kim J.M."/>
            <person name="Choi D.G."/>
            <person name="Jeon C.O."/>
        </authorList>
    </citation>
    <scope>NUCLEOTIDE SEQUENCE</scope>
    <source>
        <strain evidence="4">MSW5</strain>
    </source>
</reference>
<keyword evidence="2" id="KW-0472">Membrane</keyword>
<dbReference type="Pfam" id="PF13181">
    <property type="entry name" value="TPR_8"/>
    <property type="match status" value="1"/>
</dbReference>
<dbReference type="InterPro" id="IPR050640">
    <property type="entry name" value="Bact_2-comp_sensor_kinase"/>
</dbReference>
<dbReference type="Gene3D" id="1.25.40.10">
    <property type="entry name" value="Tetratricopeptide repeat domain"/>
    <property type="match status" value="2"/>
</dbReference>
<proteinExistence type="predicted"/>
<evidence type="ECO:0000256" key="1">
    <source>
        <dbReference type="PROSITE-ProRule" id="PRU00339"/>
    </source>
</evidence>
<dbReference type="Proteomes" id="UP001151478">
    <property type="component" value="Unassembled WGS sequence"/>
</dbReference>
<dbReference type="InterPro" id="IPR019734">
    <property type="entry name" value="TPR_rpt"/>
</dbReference>
<dbReference type="Gene3D" id="3.30.565.10">
    <property type="entry name" value="Histidine kinase-like ATPase, C-terminal domain"/>
    <property type="match status" value="1"/>
</dbReference>
<feature type="transmembrane region" description="Helical" evidence="2">
    <location>
        <begin position="279"/>
        <end position="298"/>
    </location>
</feature>
<dbReference type="InterPro" id="IPR011990">
    <property type="entry name" value="TPR-like_helical_dom_sf"/>
</dbReference>
<dbReference type="EMBL" id="JAOSLC020000003">
    <property type="protein sequence ID" value="MDD7915403.1"/>
    <property type="molecule type" value="Genomic_DNA"/>
</dbReference>
<dbReference type="SMART" id="SM00028">
    <property type="entry name" value="TPR"/>
    <property type="match status" value="5"/>
</dbReference>
<evidence type="ECO:0000259" key="3">
    <source>
        <dbReference type="Pfam" id="PF06580"/>
    </source>
</evidence>